<dbReference type="PANTHER" id="PTHR12428">
    <property type="entry name" value="OXA1"/>
    <property type="match status" value="1"/>
</dbReference>
<dbReference type="Pfam" id="PF14849">
    <property type="entry name" value="YidC_periplas"/>
    <property type="match status" value="1"/>
</dbReference>
<feature type="transmembrane region" description="Helical" evidence="13">
    <location>
        <begin position="492"/>
        <end position="511"/>
    </location>
</feature>
<proteinExistence type="inferred from homology"/>
<comment type="caution">
    <text evidence="17">The sequence shown here is derived from an EMBL/GenBank/DDBJ whole genome shotgun (WGS) entry which is preliminary data.</text>
</comment>
<keyword evidence="9 13" id="KW-0472">Membrane</keyword>
<evidence type="ECO:0000256" key="7">
    <source>
        <dbReference type="ARBA" id="ARBA00022927"/>
    </source>
</evidence>
<evidence type="ECO:0000256" key="3">
    <source>
        <dbReference type="ARBA" id="ARBA00015325"/>
    </source>
</evidence>
<evidence type="ECO:0000256" key="9">
    <source>
        <dbReference type="ARBA" id="ARBA00023136"/>
    </source>
</evidence>
<keyword evidence="4 13" id="KW-0813">Transport</keyword>
<dbReference type="NCBIfam" id="TIGR03593">
    <property type="entry name" value="yidC_nterm"/>
    <property type="match status" value="1"/>
</dbReference>
<dbReference type="GO" id="GO:0015031">
    <property type="term" value="P:protein transport"/>
    <property type="evidence" value="ECO:0007669"/>
    <property type="project" value="UniProtKB-KW"/>
</dbReference>
<dbReference type="CDD" id="cd20070">
    <property type="entry name" value="5TM_YidC_Alb3"/>
    <property type="match status" value="1"/>
</dbReference>
<feature type="domain" description="Membrane insertase YidC/Oxa/ALB C-terminal" evidence="15">
    <location>
        <begin position="368"/>
        <end position="562"/>
    </location>
</feature>
<dbReference type="PRINTS" id="PR00701">
    <property type="entry name" value="60KDINNERMP"/>
</dbReference>
<evidence type="ECO:0000256" key="11">
    <source>
        <dbReference type="ARBA" id="ARBA00033245"/>
    </source>
</evidence>
<comment type="similarity">
    <text evidence="2 13">Belongs to the OXA1/ALB3/YidC family. Type 1 subfamily.</text>
</comment>
<dbReference type="InterPro" id="IPR028053">
    <property type="entry name" value="Membr_insert_YidC_N"/>
</dbReference>
<feature type="compositionally biased region" description="Basic and acidic residues" evidence="14">
    <location>
        <begin position="580"/>
        <end position="597"/>
    </location>
</feature>
<dbReference type="Gene3D" id="2.70.98.90">
    <property type="match status" value="1"/>
</dbReference>
<feature type="transmembrane region" description="Helical" evidence="13">
    <location>
        <begin position="523"/>
        <end position="539"/>
    </location>
</feature>
<evidence type="ECO:0000256" key="13">
    <source>
        <dbReference type="HAMAP-Rule" id="MF_01810"/>
    </source>
</evidence>
<dbReference type="Pfam" id="PF02096">
    <property type="entry name" value="60KD_IMP"/>
    <property type="match status" value="1"/>
</dbReference>
<dbReference type="NCBIfam" id="TIGR03592">
    <property type="entry name" value="yidC_oxa1_cterm"/>
    <property type="match status" value="1"/>
</dbReference>
<dbReference type="RefSeq" id="WP_188508495.1">
    <property type="nucleotide sequence ID" value="NZ_BMER01000007.1"/>
</dbReference>
<evidence type="ECO:0000313" key="17">
    <source>
        <dbReference type="EMBL" id="GGH04566.1"/>
    </source>
</evidence>
<reference evidence="17" key="2">
    <citation type="submission" date="2020-09" db="EMBL/GenBank/DDBJ databases">
        <authorList>
            <person name="Sun Q."/>
            <person name="Zhou Y."/>
        </authorList>
    </citation>
    <scope>NUCLEOTIDE SEQUENCE</scope>
    <source>
        <strain evidence="17">CGMCC 1.12195</strain>
    </source>
</reference>
<dbReference type="InterPro" id="IPR038221">
    <property type="entry name" value="YidC_periplasmic_sf"/>
</dbReference>
<evidence type="ECO:0000259" key="16">
    <source>
        <dbReference type="Pfam" id="PF14849"/>
    </source>
</evidence>
<evidence type="ECO:0000256" key="12">
    <source>
        <dbReference type="ARBA" id="ARBA00033342"/>
    </source>
</evidence>
<sequence>MDRNTLTGLVLIFVIIAGSFYLLQPSDEEIKRERQLQDSLARARAGIEQVDTDTTSLAAAANTEIDSALLNSPFGRASIGDERLITLENEHIKATVSTKGGRVKSVELKDEKTYDGQPLMLFEGDHNKFGLFFSAAGKNIMTNELFFSTTGNNVHVTGQDSAAITFRLAYANDKYIDYIYSIRGDDHNLGLTIVTKGMQDVVAPTESQLVLNWEAALSQKEKDMDSERQRSTLYYAHGDNEVDHLNTAKDDEEDIKDQLDWVSFKQHFFSNVLIAENGFKGGKINVYTSADNQIVKLFAANLRLDFNRQDINTYPMHFFFGPNQYKVLKAHGYGLEKQIDMGWGPMKWINRFITIPVFNFLDGFHWGYGLVILILTVMLKLVLSPLTYRSYVSMAKMRVLKPEMDQIKEKVGQDNAALLQQEYLKLYKQAGVNPLGGCIPLLLQMPFTIAFFFFFPNLFELRGESFLWVKDLSTYDSPITFAPLPLIGMDHISLMCILMTGVTLVSTWYNNSISGAANAQMKYIGYFMPLIFLFVLNSFPAGLNYYYLLSTVFTFGQQLVIRQLVNDDKILSIIEANKKKPEAQKKSKFQQRMEDYMRQQQSKGKGKK</sequence>
<evidence type="ECO:0000256" key="1">
    <source>
        <dbReference type="ARBA" id="ARBA00004429"/>
    </source>
</evidence>
<dbReference type="AlphaFoldDB" id="A0A917I3N7"/>
<dbReference type="EMBL" id="BMER01000007">
    <property type="protein sequence ID" value="GGH04566.1"/>
    <property type="molecule type" value="Genomic_DNA"/>
</dbReference>
<evidence type="ECO:0000256" key="10">
    <source>
        <dbReference type="ARBA" id="ARBA00023186"/>
    </source>
</evidence>
<dbReference type="InterPro" id="IPR001708">
    <property type="entry name" value="YidC/ALB3/OXA1/COX18"/>
</dbReference>
<protein>
    <recommendedName>
        <fullName evidence="3 13">Membrane protein insertase YidC</fullName>
    </recommendedName>
    <alternativeName>
        <fullName evidence="12 13">Foldase YidC</fullName>
    </alternativeName>
    <alternativeName>
        <fullName evidence="13">Membrane protein YidC</fullName>
    </alternativeName>
    <alternativeName>
        <fullName evidence="11 13">membrane integrase YidC</fullName>
    </alternativeName>
</protein>
<evidence type="ECO:0000256" key="6">
    <source>
        <dbReference type="ARBA" id="ARBA00022692"/>
    </source>
</evidence>
<dbReference type="HAMAP" id="MF_01810">
    <property type="entry name" value="YidC_type1"/>
    <property type="match status" value="1"/>
</dbReference>
<gene>
    <name evidence="13 17" type="primary">yidC</name>
    <name evidence="17" type="ORF">GCM10007415_46090</name>
</gene>
<keyword evidence="6 13" id="KW-0812">Transmembrane</keyword>
<comment type="function">
    <text evidence="13">Required for the insertion and/or proper folding and/or complex formation of integral membrane proteins into the membrane. Involved in integration of membrane proteins that insert both dependently and independently of the Sec translocase complex, as well as at least some lipoproteins. Aids folding of multispanning membrane proteins.</text>
</comment>
<dbReference type="InterPro" id="IPR019998">
    <property type="entry name" value="Membr_insert_YidC"/>
</dbReference>
<evidence type="ECO:0000313" key="18">
    <source>
        <dbReference type="Proteomes" id="UP000660862"/>
    </source>
</evidence>
<comment type="subcellular location">
    <subcellularLocation>
        <location evidence="1">Cell inner membrane</location>
        <topology evidence="1">Multi-pass membrane protein</topology>
    </subcellularLocation>
    <subcellularLocation>
        <location evidence="13">Cell membrane</location>
        <topology evidence="13">Multi-pass membrane protein</topology>
    </subcellularLocation>
</comment>
<evidence type="ECO:0000256" key="5">
    <source>
        <dbReference type="ARBA" id="ARBA00022475"/>
    </source>
</evidence>
<dbReference type="PANTHER" id="PTHR12428:SF65">
    <property type="entry name" value="CYTOCHROME C OXIDASE ASSEMBLY PROTEIN COX18, MITOCHONDRIAL"/>
    <property type="match status" value="1"/>
</dbReference>
<dbReference type="GO" id="GO:0005886">
    <property type="term" value="C:plasma membrane"/>
    <property type="evidence" value="ECO:0007669"/>
    <property type="project" value="UniProtKB-SubCell"/>
</dbReference>
<feature type="compositionally biased region" description="Polar residues" evidence="14">
    <location>
        <begin position="598"/>
        <end position="608"/>
    </location>
</feature>
<evidence type="ECO:0000256" key="8">
    <source>
        <dbReference type="ARBA" id="ARBA00022989"/>
    </source>
</evidence>
<keyword evidence="8 13" id="KW-1133">Transmembrane helix</keyword>
<feature type="transmembrane region" description="Helical" evidence="13">
    <location>
        <begin position="435"/>
        <end position="455"/>
    </location>
</feature>
<keyword evidence="10 13" id="KW-0143">Chaperone</keyword>
<dbReference type="InterPro" id="IPR047196">
    <property type="entry name" value="YidC_ALB_C"/>
</dbReference>
<reference evidence="17" key="1">
    <citation type="journal article" date="2014" name="Int. J. Syst. Evol. Microbiol.">
        <title>Complete genome sequence of Corynebacterium casei LMG S-19264T (=DSM 44701T), isolated from a smear-ripened cheese.</title>
        <authorList>
            <consortium name="US DOE Joint Genome Institute (JGI-PGF)"/>
            <person name="Walter F."/>
            <person name="Albersmeier A."/>
            <person name="Kalinowski J."/>
            <person name="Ruckert C."/>
        </authorList>
    </citation>
    <scope>NUCLEOTIDE SEQUENCE</scope>
    <source>
        <strain evidence="17">CGMCC 1.12195</strain>
    </source>
</reference>
<evidence type="ECO:0000256" key="14">
    <source>
        <dbReference type="SAM" id="MobiDB-lite"/>
    </source>
</evidence>
<feature type="transmembrane region" description="Helical" evidence="13">
    <location>
        <begin position="366"/>
        <end position="388"/>
    </location>
</feature>
<feature type="region of interest" description="Disordered" evidence="14">
    <location>
        <begin position="580"/>
        <end position="608"/>
    </location>
</feature>
<accession>A0A917I3N7</accession>
<dbReference type="GO" id="GO:0032977">
    <property type="term" value="F:membrane insertase activity"/>
    <property type="evidence" value="ECO:0007669"/>
    <property type="project" value="InterPro"/>
</dbReference>
<keyword evidence="7 13" id="KW-0653">Protein transport</keyword>
<feature type="domain" description="Membrane insertase YidC N-terminal" evidence="16">
    <location>
        <begin position="85"/>
        <end position="353"/>
    </location>
</feature>
<evidence type="ECO:0000256" key="2">
    <source>
        <dbReference type="ARBA" id="ARBA00010527"/>
    </source>
</evidence>
<name>A0A917I3N7_9SPHI</name>
<dbReference type="InterPro" id="IPR028055">
    <property type="entry name" value="YidC/Oxa/ALB_C"/>
</dbReference>
<dbReference type="CDD" id="cd19961">
    <property type="entry name" value="EcYidC-like_peri"/>
    <property type="match status" value="1"/>
</dbReference>
<evidence type="ECO:0000256" key="4">
    <source>
        <dbReference type="ARBA" id="ARBA00022448"/>
    </source>
</evidence>
<dbReference type="GO" id="GO:0051205">
    <property type="term" value="P:protein insertion into membrane"/>
    <property type="evidence" value="ECO:0007669"/>
    <property type="project" value="TreeGrafter"/>
</dbReference>
<keyword evidence="5 13" id="KW-1003">Cell membrane</keyword>
<dbReference type="NCBIfam" id="NF002356">
    <property type="entry name" value="PRK01318.2-3"/>
    <property type="match status" value="1"/>
</dbReference>
<evidence type="ECO:0000259" key="15">
    <source>
        <dbReference type="Pfam" id="PF02096"/>
    </source>
</evidence>
<comment type="subunit">
    <text evidence="13">Interacts with the Sec translocase complex via SecD. Specifically interacts with transmembrane segments of nascent integral membrane proteins during membrane integration.</text>
</comment>
<organism evidence="17 18">
    <name type="scientific">Parapedobacter pyrenivorans</name>
    <dbReference type="NCBI Taxonomy" id="1305674"/>
    <lineage>
        <taxon>Bacteria</taxon>
        <taxon>Pseudomonadati</taxon>
        <taxon>Bacteroidota</taxon>
        <taxon>Sphingobacteriia</taxon>
        <taxon>Sphingobacteriales</taxon>
        <taxon>Sphingobacteriaceae</taxon>
        <taxon>Parapedobacter</taxon>
    </lineage>
</organism>
<dbReference type="Proteomes" id="UP000660862">
    <property type="component" value="Unassembled WGS sequence"/>
</dbReference>
<keyword evidence="18" id="KW-1185">Reference proteome</keyword>